<keyword evidence="1" id="KW-1133">Transmembrane helix</keyword>
<evidence type="ECO:0000313" key="2">
    <source>
        <dbReference type="EMBL" id="QDT08172.1"/>
    </source>
</evidence>
<protein>
    <submittedName>
        <fullName evidence="2">Uncharacterized protein</fullName>
    </submittedName>
</protein>
<accession>A0A517NM15</accession>
<organism evidence="2 3">
    <name type="scientific">Stieleria marina</name>
    <dbReference type="NCBI Taxonomy" id="1930275"/>
    <lineage>
        <taxon>Bacteria</taxon>
        <taxon>Pseudomonadati</taxon>
        <taxon>Planctomycetota</taxon>
        <taxon>Planctomycetia</taxon>
        <taxon>Pirellulales</taxon>
        <taxon>Pirellulaceae</taxon>
        <taxon>Stieleria</taxon>
    </lineage>
</organism>
<dbReference type="AlphaFoldDB" id="A0A517NM15"/>
<evidence type="ECO:0000313" key="3">
    <source>
        <dbReference type="Proteomes" id="UP000319817"/>
    </source>
</evidence>
<dbReference type="EMBL" id="CP036526">
    <property type="protein sequence ID" value="QDT08172.1"/>
    <property type="molecule type" value="Genomic_DNA"/>
</dbReference>
<proteinExistence type="predicted"/>
<dbReference type="Proteomes" id="UP000319817">
    <property type="component" value="Chromosome"/>
</dbReference>
<sequence length="101" mass="11160">MLRFVARRFVFFFFVVVRALIIGLQVIISGELVSDFRSPSPVRNPAGSLNQFPKVFVAEMLAPFSTADLVPWRAVQRKSALTGTNQPCVLSYNAPAGTFPN</sequence>
<keyword evidence="1" id="KW-0812">Transmembrane</keyword>
<feature type="transmembrane region" description="Helical" evidence="1">
    <location>
        <begin position="9"/>
        <end position="28"/>
    </location>
</feature>
<gene>
    <name evidence="2" type="ORF">K239x_01040</name>
</gene>
<evidence type="ECO:0000256" key="1">
    <source>
        <dbReference type="SAM" id="Phobius"/>
    </source>
</evidence>
<keyword evidence="3" id="KW-1185">Reference proteome</keyword>
<name>A0A517NM15_9BACT</name>
<keyword evidence="1" id="KW-0472">Membrane</keyword>
<reference evidence="2 3" key="1">
    <citation type="submission" date="2019-02" db="EMBL/GenBank/DDBJ databases">
        <title>Deep-cultivation of Planctomycetes and their phenomic and genomic characterization uncovers novel biology.</title>
        <authorList>
            <person name="Wiegand S."/>
            <person name="Jogler M."/>
            <person name="Boedeker C."/>
            <person name="Pinto D."/>
            <person name="Vollmers J."/>
            <person name="Rivas-Marin E."/>
            <person name="Kohn T."/>
            <person name="Peeters S.H."/>
            <person name="Heuer A."/>
            <person name="Rast P."/>
            <person name="Oberbeckmann S."/>
            <person name="Bunk B."/>
            <person name="Jeske O."/>
            <person name="Meyerdierks A."/>
            <person name="Storesund J.E."/>
            <person name="Kallscheuer N."/>
            <person name="Luecker S."/>
            <person name="Lage O.M."/>
            <person name="Pohl T."/>
            <person name="Merkel B.J."/>
            <person name="Hornburger P."/>
            <person name="Mueller R.-W."/>
            <person name="Bruemmer F."/>
            <person name="Labrenz M."/>
            <person name="Spormann A.M."/>
            <person name="Op den Camp H."/>
            <person name="Overmann J."/>
            <person name="Amann R."/>
            <person name="Jetten M.S.M."/>
            <person name="Mascher T."/>
            <person name="Medema M.H."/>
            <person name="Devos D.P."/>
            <person name="Kaster A.-K."/>
            <person name="Ovreas L."/>
            <person name="Rohde M."/>
            <person name="Galperin M.Y."/>
            <person name="Jogler C."/>
        </authorList>
    </citation>
    <scope>NUCLEOTIDE SEQUENCE [LARGE SCALE GENOMIC DNA]</scope>
    <source>
        <strain evidence="2 3">K23_9</strain>
    </source>
</reference>